<dbReference type="GO" id="GO:0005739">
    <property type="term" value="C:mitochondrion"/>
    <property type="evidence" value="ECO:0007669"/>
    <property type="project" value="UniProtKB-SubCell"/>
</dbReference>
<comment type="catalytic activity">
    <reaction evidence="8">
        <text>3-hydroxy-3-methylglutarate + succinyl-CoA = (3S)-3-hydroxy-3-methylglutaryl-CoA + succinate</text>
        <dbReference type="Rhea" id="RHEA:12284"/>
        <dbReference type="ChEBI" id="CHEBI:17325"/>
        <dbReference type="ChEBI" id="CHEBI:30031"/>
        <dbReference type="ChEBI" id="CHEBI:43074"/>
        <dbReference type="ChEBI" id="CHEBI:57292"/>
        <dbReference type="EC" id="2.8.3.13"/>
    </reaction>
    <physiologicalReaction direction="left-to-right" evidence="8">
        <dbReference type="Rhea" id="RHEA:12285"/>
    </physiologicalReaction>
    <physiologicalReaction direction="right-to-left" evidence="8">
        <dbReference type="Rhea" id="RHEA:12286"/>
    </physiologicalReaction>
</comment>
<comment type="similarity">
    <text evidence="2">Belongs to the CoA-transferase III family.</text>
</comment>
<evidence type="ECO:0000256" key="4">
    <source>
        <dbReference type="ARBA" id="ARBA00022946"/>
    </source>
</evidence>
<comment type="function">
    <text evidence="13">Coenzyme A (CoA) transferase that reversibly catalyzes the transfer of a CoA moiety from a dicarboxyl-CoA to a dicarboxylate in a metabolite recycling process. Displays preference for succinyl-CoA and glutarate-CoA as dicarboxyl-CoA donors and glutarate, succinate, adipate/hexanedioate, itaconate and 3-hydroxy-3-methylglutarate as dicarboxylate acceptors. Acts on intermediates or end products of lysine and tryptophan degradation pathway, in particular catalyzes succinyl-CoA-dependent reesterification of free glutarate into glutaryl-CoA to prevent renal excretion of glutarate. Upon inflammation, may convert macrophage-derived itaconate to itaconyl-CoA in erythroid precursors where it negatively regulates the TCA cycle and heme synthesis to limit erythroid differentiation in the context of stress erythropoiesis.</text>
</comment>
<evidence type="ECO:0000256" key="1">
    <source>
        <dbReference type="ARBA" id="ARBA00004173"/>
    </source>
</evidence>
<dbReference type="InterPro" id="IPR050483">
    <property type="entry name" value="CoA-transferase_III_domain"/>
</dbReference>
<evidence type="ECO:0000256" key="8">
    <source>
        <dbReference type="ARBA" id="ARBA00051001"/>
    </source>
</evidence>
<sequence length="443" mass="47808">MLVCRFCQRQVFHQATALLSQGRAFRVQRLQRPFRAFTHHEAWSVAGTHGPLHGIRVLDLSRVLAGPYCTMILGDLGAEVIKVERPGVGDDTRSWGPPFCKSESAYFLSVNRNKKSVTVNIKHPEGAAIVRELAKVSDVLVENYLPGKLSSMGLGYEQLAVESPHLVYCSITGYGQTGPDSARAGYDVIVSGVGGLMHITGPTDGEPCKVGVAMTDLSTGLYAHGAIMAALIHRQHTGQGQHIDCSLLATQVASLVNIASNYLNAGQEARRHGTSHPSIVPYQAFRTQDGFLLVGAGNDGQFQILCQCLALPSLAADARYKTNELRVANRESLLATLTETFSQQTTTEWLKQLEGSGIPYGPINNMAAVFSDAQVNHLQLIQEVAHPTAGVVKFPGPAVKYSTTSTVPPSAPPTLGQDTVEVLQDVLGMDMKTVETLRQKRVI</sequence>
<evidence type="ECO:0000256" key="5">
    <source>
        <dbReference type="ARBA" id="ARBA00022990"/>
    </source>
</evidence>
<organism evidence="18 19">
    <name type="scientific">Batillaria attramentaria</name>
    <dbReference type="NCBI Taxonomy" id="370345"/>
    <lineage>
        <taxon>Eukaryota</taxon>
        <taxon>Metazoa</taxon>
        <taxon>Spiralia</taxon>
        <taxon>Lophotrochozoa</taxon>
        <taxon>Mollusca</taxon>
        <taxon>Gastropoda</taxon>
        <taxon>Caenogastropoda</taxon>
        <taxon>Sorbeoconcha</taxon>
        <taxon>Cerithioidea</taxon>
        <taxon>Batillariidae</taxon>
        <taxon>Batillaria</taxon>
    </lineage>
</organism>
<evidence type="ECO:0000256" key="2">
    <source>
        <dbReference type="ARBA" id="ARBA00008383"/>
    </source>
</evidence>
<comment type="subcellular location">
    <subcellularLocation>
        <location evidence="1">Mitochondrion</location>
    </subcellularLocation>
</comment>
<dbReference type="EC" id="2.8.3.13" evidence="14"/>
<evidence type="ECO:0000256" key="17">
    <source>
        <dbReference type="ARBA" id="ARBA00080717"/>
    </source>
</evidence>
<dbReference type="PANTHER" id="PTHR48207:SF3">
    <property type="entry name" value="SUCCINATE--HYDROXYMETHYLGLUTARATE COA-TRANSFERASE"/>
    <property type="match status" value="1"/>
</dbReference>
<protein>
    <recommendedName>
        <fullName evidence="15">Succinyl-CoA:glutarate CoA-transferase</fullName>
        <ecNumber evidence="14">2.8.3.13</ecNumber>
    </recommendedName>
    <alternativeName>
        <fullName evidence="17">Dicarboxyl-CoA:dicarboxylic acid coenzyme A transferase SUGCT</fullName>
    </alternativeName>
    <alternativeName>
        <fullName evidence="16">Succinate--hydroxymethylglutarate CoA-transferase</fullName>
    </alternativeName>
</protein>
<evidence type="ECO:0000256" key="9">
    <source>
        <dbReference type="ARBA" id="ARBA00051571"/>
    </source>
</evidence>
<evidence type="ECO:0000256" key="3">
    <source>
        <dbReference type="ARBA" id="ARBA00022679"/>
    </source>
</evidence>
<dbReference type="FunFam" id="3.40.50.10540:FF:000005">
    <property type="entry name" value="succinate--hydroxymethylglutarate CoA-transferase isoform X1"/>
    <property type="match status" value="1"/>
</dbReference>
<evidence type="ECO:0000256" key="7">
    <source>
        <dbReference type="ARBA" id="ARBA00050578"/>
    </source>
</evidence>
<comment type="catalytic activity">
    <reaction evidence="11">
        <text>hexanedioate + glutaryl-CoA = hexanedioyl-CoA + glutarate</text>
        <dbReference type="Rhea" id="RHEA:81711"/>
        <dbReference type="ChEBI" id="CHEBI:17128"/>
        <dbReference type="ChEBI" id="CHEBI:30921"/>
        <dbReference type="ChEBI" id="CHEBI:57378"/>
        <dbReference type="ChEBI" id="CHEBI:76327"/>
    </reaction>
    <physiologicalReaction direction="left-to-right" evidence="11">
        <dbReference type="Rhea" id="RHEA:81712"/>
    </physiologicalReaction>
    <physiologicalReaction direction="right-to-left" evidence="11">
        <dbReference type="Rhea" id="RHEA:81713"/>
    </physiologicalReaction>
</comment>
<evidence type="ECO:0000256" key="10">
    <source>
        <dbReference type="ARBA" id="ARBA00052000"/>
    </source>
</evidence>
<dbReference type="InterPro" id="IPR044855">
    <property type="entry name" value="CoA-Trfase_III_dom3_sf"/>
</dbReference>
<evidence type="ECO:0000256" key="11">
    <source>
        <dbReference type="ARBA" id="ARBA00052509"/>
    </source>
</evidence>
<comment type="catalytic activity">
    <reaction evidence="7">
        <text>glutarate + succinyl-CoA = glutaryl-CoA + succinate</text>
        <dbReference type="Rhea" id="RHEA:67900"/>
        <dbReference type="ChEBI" id="CHEBI:30031"/>
        <dbReference type="ChEBI" id="CHEBI:30921"/>
        <dbReference type="ChEBI" id="CHEBI:57292"/>
        <dbReference type="ChEBI" id="CHEBI:57378"/>
    </reaction>
    <physiologicalReaction direction="left-to-right" evidence="7">
        <dbReference type="Rhea" id="RHEA:67901"/>
    </physiologicalReaction>
    <physiologicalReaction direction="right-to-left" evidence="7">
        <dbReference type="Rhea" id="RHEA:67902"/>
    </physiologicalReaction>
</comment>
<proteinExistence type="inferred from homology"/>
<dbReference type="FunFam" id="3.30.1540.10:FF:000005">
    <property type="entry name" value="succinate--hydroxymethylglutarate CoA-transferase isoform X4"/>
    <property type="match status" value="1"/>
</dbReference>
<evidence type="ECO:0000256" key="15">
    <source>
        <dbReference type="ARBA" id="ARBA00072178"/>
    </source>
</evidence>
<keyword evidence="6" id="KW-0496">Mitochondrion</keyword>
<dbReference type="InterPro" id="IPR023606">
    <property type="entry name" value="CoA-Trfase_III_dom_1_sf"/>
</dbReference>
<dbReference type="SUPFAM" id="SSF89796">
    <property type="entry name" value="CoA-transferase family III (CaiB/BaiF)"/>
    <property type="match status" value="1"/>
</dbReference>
<keyword evidence="3" id="KW-0808">Transferase</keyword>
<dbReference type="InterPro" id="IPR003673">
    <property type="entry name" value="CoA-Trfase_fam_III"/>
</dbReference>
<dbReference type="Gene3D" id="3.40.50.10540">
    <property type="entry name" value="Crotonobetainyl-coa:carnitine coa-transferase, domain 1"/>
    <property type="match status" value="1"/>
</dbReference>
<evidence type="ECO:0000256" key="14">
    <source>
        <dbReference type="ARBA" id="ARBA00066474"/>
    </source>
</evidence>
<accession>A0ABD0M966</accession>
<dbReference type="PANTHER" id="PTHR48207">
    <property type="entry name" value="SUCCINATE--HYDROXYMETHYLGLUTARATE COA-TRANSFERASE"/>
    <property type="match status" value="1"/>
</dbReference>
<dbReference type="GO" id="GO:0047369">
    <property type="term" value="F:succinate-hydroxymethylglutarate CoA-transferase activity"/>
    <property type="evidence" value="ECO:0007669"/>
    <property type="project" value="UniProtKB-EC"/>
</dbReference>
<keyword evidence="5" id="KW-0007">Acetylation</keyword>
<evidence type="ECO:0000256" key="6">
    <source>
        <dbReference type="ARBA" id="ARBA00023128"/>
    </source>
</evidence>
<dbReference type="Proteomes" id="UP001519460">
    <property type="component" value="Unassembled WGS sequence"/>
</dbReference>
<name>A0ABD0M966_9CAEN</name>
<evidence type="ECO:0000313" key="18">
    <source>
        <dbReference type="EMBL" id="KAK7508475.1"/>
    </source>
</evidence>
<evidence type="ECO:0000256" key="16">
    <source>
        <dbReference type="ARBA" id="ARBA00075311"/>
    </source>
</evidence>
<reference evidence="18 19" key="1">
    <citation type="journal article" date="2023" name="Sci. Data">
        <title>Genome assembly of the Korean intertidal mud-creeper Batillaria attramentaria.</title>
        <authorList>
            <person name="Patra A.K."/>
            <person name="Ho P.T."/>
            <person name="Jun S."/>
            <person name="Lee S.J."/>
            <person name="Kim Y."/>
            <person name="Won Y.J."/>
        </authorList>
    </citation>
    <scope>NUCLEOTIDE SEQUENCE [LARGE SCALE GENOMIC DNA]</scope>
    <source>
        <strain evidence="18">Wonlab-2016</strain>
    </source>
</reference>
<evidence type="ECO:0000256" key="13">
    <source>
        <dbReference type="ARBA" id="ARBA00059512"/>
    </source>
</evidence>
<comment type="caution">
    <text evidence="18">The sequence shown here is derived from an EMBL/GenBank/DDBJ whole genome shotgun (WGS) entry which is preliminary data.</text>
</comment>
<dbReference type="Gene3D" id="3.30.1540.10">
    <property type="entry name" value="formyl-coa transferase, domain 3"/>
    <property type="match status" value="1"/>
</dbReference>
<dbReference type="Pfam" id="PF02515">
    <property type="entry name" value="CoA_transf_3"/>
    <property type="match status" value="1"/>
</dbReference>
<comment type="catalytic activity">
    <reaction evidence="9">
        <text>itaconate + glutaryl-CoA = itaconyl-CoA + glutarate</text>
        <dbReference type="Rhea" id="RHEA:81715"/>
        <dbReference type="ChEBI" id="CHEBI:17240"/>
        <dbReference type="ChEBI" id="CHEBI:30921"/>
        <dbReference type="ChEBI" id="CHEBI:57378"/>
        <dbReference type="ChEBI" id="CHEBI:57381"/>
    </reaction>
    <physiologicalReaction direction="left-to-right" evidence="9">
        <dbReference type="Rhea" id="RHEA:81716"/>
    </physiologicalReaction>
    <physiologicalReaction direction="right-to-left" evidence="9">
        <dbReference type="Rhea" id="RHEA:81717"/>
    </physiologicalReaction>
</comment>
<evidence type="ECO:0000313" key="19">
    <source>
        <dbReference type="Proteomes" id="UP001519460"/>
    </source>
</evidence>
<comment type="catalytic activity">
    <reaction evidence="12">
        <text>itaconate + succinyl-CoA = itaconyl-CoA + succinate</text>
        <dbReference type="Rhea" id="RHEA:38283"/>
        <dbReference type="ChEBI" id="CHEBI:17240"/>
        <dbReference type="ChEBI" id="CHEBI:30031"/>
        <dbReference type="ChEBI" id="CHEBI:57292"/>
        <dbReference type="ChEBI" id="CHEBI:57381"/>
    </reaction>
    <physiologicalReaction direction="left-to-right" evidence="12">
        <dbReference type="Rhea" id="RHEA:38284"/>
    </physiologicalReaction>
    <physiologicalReaction direction="right-to-left" evidence="12">
        <dbReference type="Rhea" id="RHEA:38285"/>
    </physiologicalReaction>
</comment>
<gene>
    <name evidence="18" type="ORF">BaRGS_00000041</name>
</gene>
<comment type="catalytic activity">
    <reaction evidence="10">
        <text>3-hydroxy-3-methylglutarate + glutaryl-CoA = (3S)-3-hydroxy-3-methylglutaryl-CoA + glutarate</text>
        <dbReference type="Rhea" id="RHEA:81723"/>
        <dbReference type="ChEBI" id="CHEBI:17325"/>
        <dbReference type="ChEBI" id="CHEBI:30921"/>
        <dbReference type="ChEBI" id="CHEBI:43074"/>
        <dbReference type="ChEBI" id="CHEBI:57378"/>
    </reaction>
    <physiologicalReaction direction="left-to-right" evidence="10">
        <dbReference type="Rhea" id="RHEA:81724"/>
    </physiologicalReaction>
    <physiologicalReaction direction="right-to-left" evidence="10">
        <dbReference type="Rhea" id="RHEA:81725"/>
    </physiologicalReaction>
</comment>
<dbReference type="EMBL" id="JACVVK020000001">
    <property type="protein sequence ID" value="KAK7508475.1"/>
    <property type="molecule type" value="Genomic_DNA"/>
</dbReference>
<keyword evidence="19" id="KW-1185">Reference proteome</keyword>
<evidence type="ECO:0000256" key="12">
    <source>
        <dbReference type="ARBA" id="ARBA00052957"/>
    </source>
</evidence>
<dbReference type="AlphaFoldDB" id="A0ABD0M966"/>
<keyword evidence="4" id="KW-0809">Transit peptide</keyword>